<feature type="non-terminal residue" evidence="1">
    <location>
        <position position="134"/>
    </location>
</feature>
<evidence type="ECO:0000313" key="2">
    <source>
        <dbReference type="Proteomes" id="UP001186974"/>
    </source>
</evidence>
<reference evidence="1" key="1">
    <citation type="submission" date="2024-09" db="EMBL/GenBank/DDBJ databases">
        <title>Black Yeasts Isolated from many extreme environments.</title>
        <authorList>
            <person name="Coleine C."/>
            <person name="Stajich J.E."/>
            <person name="Selbmann L."/>
        </authorList>
    </citation>
    <scope>NUCLEOTIDE SEQUENCE</scope>
    <source>
        <strain evidence="1">CCFEE 5737</strain>
    </source>
</reference>
<sequence>LMEDYDLRSCFLPDLSGLHLRIYQFQKLLEQHLPTLSAHLRELQVEAVYLSQWFLSFFAVTCPLPMLFRIYDMIFAEGASETIMRVALSVMRKNERKILASNEFEEVMQLLLSRALWDPYGCNAKSADELVNDL</sequence>
<gene>
    <name evidence="1" type="ORF">LTS18_012927</name>
</gene>
<accession>A0ACC3CWN4</accession>
<keyword evidence="2" id="KW-1185">Reference proteome</keyword>
<evidence type="ECO:0000313" key="1">
    <source>
        <dbReference type="EMBL" id="KAK3048539.1"/>
    </source>
</evidence>
<dbReference type="Proteomes" id="UP001186974">
    <property type="component" value="Unassembled WGS sequence"/>
</dbReference>
<protein>
    <submittedName>
        <fullName evidence="1">Uncharacterized protein</fullName>
    </submittedName>
</protein>
<comment type="caution">
    <text evidence="1">The sequence shown here is derived from an EMBL/GenBank/DDBJ whole genome shotgun (WGS) entry which is preliminary data.</text>
</comment>
<proteinExistence type="predicted"/>
<feature type="non-terminal residue" evidence="1">
    <location>
        <position position="1"/>
    </location>
</feature>
<dbReference type="EMBL" id="JAWDJW010010272">
    <property type="protein sequence ID" value="KAK3048539.1"/>
    <property type="molecule type" value="Genomic_DNA"/>
</dbReference>
<organism evidence="1 2">
    <name type="scientific">Coniosporium uncinatum</name>
    <dbReference type="NCBI Taxonomy" id="93489"/>
    <lineage>
        <taxon>Eukaryota</taxon>
        <taxon>Fungi</taxon>
        <taxon>Dikarya</taxon>
        <taxon>Ascomycota</taxon>
        <taxon>Pezizomycotina</taxon>
        <taxon>Dothideomycetes</taxon>
        <taxon>Dothideomycetes incertae sedis</taxon>
        <taxon>Coniosporium</taxon>
    </lineage>
</organism>
<name>A0ACC3CWN4_9PEZI</name>